<organism evidence="1">
    <name type="scientific">freshwater metagenome</name>
    <dbReference type="NCBI Taxonomy" id="449393"/>
    <lineage>
        <taxon>unclassified sequences</taxon>
        <taxon>metagenomes</taxon>
        <taxon>ecological metagenomes</taxon>
    </lineage>
</organism>
<proteinExistence type="predicted"/>
<accession>A0A6J6GVW8</accession>
<protein>
    <submittedName>
        <fullName evidence="1">Unannotated protein</fullName>
    </submittedName>
</protein>
<dbReference type="AlphaFoldDB" id="A0A6J6GVW8"/>
<reference evidence="1" key="1">
    <citation type="submission" date="2020-05" db="EMBL/GenBank/DDBJ databases">
        <authorList>
            <person name="Chiriac C."/>
            <person name="Salcher M."/>
            <person name="Ghai R."/>
            <person name="Kavagutti S V."/>
        </authorList>
    </citation>
    <scope>NUCLEOTIDE SEQUENCE</scope>
</reference>
<dbReference type="EMBL" id="CAEZUQ010000008">
    <property type="protein sequence ID" value="CAB4600798.1"/>
    <property type="molecule type" value="Genomic_DNA"/>
</dbReference>
<sequence length="48" mass="4746">MDLEVTIPPSEITATSVVPPPISTIIEPIGSCIGSPAPIAAAIGSSIM</sequence>
<gene>
    <name evidence="1" type="ORF">UFOPK1842_00135</name>
</gene>
<evidence type="ECO:0000313" key="1">
    <source>
        <dbReference type="EMBL" id="CAB4600798.1"/>
    </source>
</evidence>
<name>A0A6J6GVW8_9ZZZZ</name>